<accession>A0A839Q814</accession>
<dbReference type="AlphaFoldDB" id="A0A839Q814"/>
<organism evidence="1 2">
    <name type="scientific">Mycolicibacterium iranicum</name>
    <name type="common">Mycobacterium iranicum</name>
    <dbReference type="NCBI Taxonomy" id="912594"/>
    <lineage>
        <taxon>Bacteria</taxon>
        <taxon>Bacillati</taxon>
        <taxon>Actinomycetota</taxon>
        <taxon>Actinomycetes</taxon>
        <taxon>Mycobacteriales</taxon>
        <taxon>Mycobacteriaceae</taxon>
        <taxon>Mycolicibacterium</taxon>
    </lineage>
</organism>
<evidence type="ECO:0000313" key="1">
    <source>
        <dbReference type="EMBL" id="MBB2992149.1"/>
    </source>
</evidence>
<proteinExistence type="predicted"/>
<evidence type="ECO:0000313" key="2">
    <source>
        <dbReference type="Proteomes" id="UP000550501"/>
    </source>
</evidence>
<sequence length="50" mass="6039">MTGRRCTEHPEHHRRDGRCQTCRHEARKRHRAKCREQLLRYRAIEAALAS</sequence>
<dbReference type="Proteomes" id="UP000550501">
    <property type="component" value="Unassembled WGS sequence"/>
</dbReference>
<dbReference type="RefSeq" id="WP_183470585.1">
    <property type="nucleotide sequence ID" value="NZ_JACHVU010000008.1"/>
</dbReference>
<name>A0A839Q814_MYCIR</name>
<dbReference type="EMBL" id="JACHVU010000008">
    <property type="protein sequence ID" value="MBB2992149.1"/>
    <property type="molecule type" value="Genomic_DNA"/>
</dbReference>
<protein>
    <submittedName>
        <fullName evidence="1">Uncharacterized protein</fullName>
    </submittedName>
</protein>
<keyword evidence="2" id="KW-1185">Reference proteome</keyword>
<comment type="caution">
    <text evidence="1">The sequence shown here is derived from an EMBL/GenBank/DDBJ whole genome shotgun (WGS) entry which is preliminary data.</text>
</comment>
<reference evidence="1 2" key="1">
    <citation type="submission" date="2020-08" db="EMBL/GenBank/DDBJ databases">
        <title>The Agave Microbiome: Exploring the role of microbial communities in plant adaptations to desert environments.</title>
        <authorList>
            <person name="Partida-Martinez L.P."/>
        </authorList>
    </citation>
    <scope>NUCLEOTIDE SEQUENCE [LARGE SCALE GENOMIC DNA]</scope>
    <source>
        <strain evidence="1 2">AT2.18</strain>
    </source>
</reference>
<gene>
    <name evidence="1" type="ORF">FHR72_003645</name>
</gene>